<dbReference type="KEGG" id="euz:DVS28_a3373"/>
<evidence type="ECO:0000259" key="8">
    <source>
        <dbReference type="Pfam" id="PF04039"/>
    </source>
</evidence>
<evidence type="ECO:0000256" key="1">
    <source>
        <dbReference type="ARBA" id="ARBA00004651"/>
    </source>
</evidence>
<dbReference type="PANTHER" id="PTHR33932:SF4">
    <property type="entry name" value="NA(+)_H(+) ANTIPORTER SUBUNIT B"/>
    <property type="match status" value="1"/>
</dbReference>
<dbReference type="PANTHER" id="PTHR33932">
    <property type="entry name" value="NA(+)/H(+) ANTIPORTER SUBUNIT B"/>
    <property type="match status" value="1"/>
</dbReference>
<evidence type="ECO:0000256" key="5">
    <source>
        <dbReference type="ARBA" id="ARBA00022989"/>
    </source>
</evidence>
<accession>A0A346Y0Q1</accession>
<keyword evidence="4 7" id="KW-0812">Transmembrane</keyword>
<evidence type="ECO:0000313" key="10">
    <source>
        <dbReference type="Proteomes" id="UP000264006"/>
    </source>
</evidence>
<feature type="transmembrane region" description="Helical" evidence="7">
    <location>
        <begin position="73"/>
        <end position="96"/>
    </location>
</feature>
<proteinExistence type="inferred from homology"/>
<keyword evidence="6 7" id="KW-0472">Membrane</keyword>
<feature type="domain" description="Na+/H+ antiporter MnhB subunit-related protein" evidence="8">
    <location>
        <begin position="7"/>
        <end position="131"/>
    </location>
</feature>
<feature type="transmembrane region" description="Helical" evidence="7">
    <location>
        <begin position="116"/>
        <end position="135"/>
    </location>
</feature>
<dbReference type="InterPro" id="IPR050622">
    <property type="entry name" value="CPA3_antiporter_subunitB"/>
</dbReference>
<keyword evidence="5 7" id="KW-1133">Transmembrane helix</keyword>
<dbReference type="EMBL" id="CP031165">
    <property type="protein sequence ID" value="AXV08048.1"/>
    <property type="molecule type" value="Genomic_DNA"/>
</dbReference>
<organism evidence="9 10">
    <name type="scientific">Euzebya pacifica</name>
    <dbReference type="NCBI Taxonomy" id="1608957"/>
    <lineage>
        <taxon>Bacteria</taxon>
        <taxon>Bacillati</taxon>
        <taxon>Actinomycetota</taxon>
        <taxon>Nitriliruptoria</taxon>
        <taxon>Euzebyales</taxon>
    </lineage>
</organism>
<dbReference type="InterPro" id="IPR007182">
    <property type="entry name" value="MnhB"/>
</dbReference>
<gene>
    <name evidence="9" type="ORF">DVS28_a3373</name>
</gene>
<protein>
    <submittedName>
        <fullName evidence="9">Na(+) H(+) antiporter subunit A / Na(+) H(+) antiporter subunit B</fullName>
    </submittedName>
</protein>
<dbReference type="Proteomes" id="UP000264006">
    <property type="component" value="Chromosome"/>
</dbReference>
<evidence type="ECO:0000256" key="4">
    <source>
        <dbReference type="ARBA" id="ARBA00022692"/>
    </source>
</evidence>
<evidence type="ECO:0000313" key="9">
    <source>
        <dbReference type="EMBL" id="AXV08048.1"/>
    </source>
</evidence>
<reference evidence="9 10" key="1">
    <citation type="submission" date="2018-09" db="EMBL/GenBank/DDBJ databases">
        <title>Complete genome sequence of Euzebya sp. DY32-46 isolated from seawater of Pacific Ocean.</title>
        <authorList>
            <person name="Xu L."/>
            <person name="Wu Y.-H."/>
            <person name="Xu X.-W."/>
        </authorList>
    </citation>
    <scope>NUCLEOTIDE SEQUENCE [LARGE SCALE GENOMIC DNA]</scope>
    <source>
        <strain evidence="9 10">DY32-46</strain>
    </source>
</reference>
<dbReference type="Pfam" id="PF04039">
    <property type="entry name" value="MnhB"/>
    <property type="match status" value="1"/>
</dbReference>
<keyword evidence="10" id="KW-1185">Reference proteome</keyword>
<evidence type="ECO:0000256" key="3">
    <source>
        <dbReference type="ARBA" id="ARBA00022475"/>
    </source>
</evidence>
<feature type="transmembrane region" description="Helical" evidence="7">
    <location>
        <begin position="7"/>
        <end position="29"/>
    </location>
</feature>
<keyword evidence="3" id="KW-1003">Cell membrane</keyword>
<dbReference type="GO" id="GO:0005886">
    <property type="term" value="C:plasma membrane"/>
    <property type="evidence" value="ECO:0007669"/>
    <property type="project" value="UniProtKB-SubCell"/>
</dbReference>
<evidence type="ECO:0000256" key="7">
    <source>
        <dbReference type="SAM" id="Phobius"/>
    </source>
</evidence>
<comment type="subcellular location">
    <subcellularLocation>
        <location evidence="1">Cell membrane</location>
        <topology evidence="1">Multi-pass membrane protein</topology>
    </subcellularLocation>
</comment>
<dbReference type="RefSeq" id="WP_114592448.1">
    <property type="nucleotide sequence ID" value="NZ_CAXIBR010000166.1"/>
</dbReference>
<dbReference type="AlphaFoldDB" id="A0A346Y0Q1"/>
<comment type="similarity">
    <text evidence="2">Belongs to the CPA3 antiporters (TC 2.A.63) subunit B family.</text>
</comment>
<evidence type="ECO:0000256" key="2">
    <source>
        <dbReference type="ARBA" id="ARBA00009425"/>
    </source>
</evidence>
<feature type="transmembrane region" description="Helical" evidence="7">
    <location>
        <begin position="35"/>
        <end position="53"/>
    </location>
</feature>
<sequence>MGSDDPVLRWAIDTVIPLVLLLALHLLLVGHDEPGGGFVAALVVAGALAVDAIAHETDPRRALRRMLPPSESLVAVGLLLVAAVALWPALTNAPLLTASGITIPLGWLGKLKLTTVLAFDIGVFLVVVGFAAAVLDRVREVAR</sequence>
<name>A0A346Y0Q1_9ACTN</name>
<evidence type="ECO:0000256" key="6">
    <source>
        <dbReference type="ARBA" id="ARBA00023136"/>
    </source>
</evidence>